<keyword evidence="3" id="KW-1185">Reference proteome</keyword>
<evidence type="ECO:0000256" key="1">
    <source>
        <dbReference type="SAM" id="MobiDB-lite"/>
    </source>
</evidence>
<reference evidence="2 3" key="1">
    <citation type="submission" date="2020-11" db="EMBL/GenBank/DDBJ databases">
        <title>Pseudonocardia abyssalis sp. nov. and Pseudonocardia oceani sp. nov., description and phylogenomic analysis of two novel actinomycetes isolated from the deep Southern Ocean.</title>
        <authorList>
            <person name="Parra J."/>
        </authorList>
    </citation>
    <scope>NUCLEOTIDE SEQUENCE [LARGE SCALE GENOMIC DNA]</scope>
    <source>
        <strain evidence="3">KRD185</strain>
    </source>
</reference>
<dbReference type="EMBL" id="JADQDF010000001">
    <property type="protein sequence ID" value="MBW0131991.1"/>
    <property type="molecule type" value="Genomic_DNA"/>
</dbReference>
<comment type="caution">
    <text evidence="2">The sequence shown here is derived from an EMBL/GenBank/DDBJ whole genome shotgun (WGS) entry which is preliminary data.</text>
</comment>
<proteinExistence type="predicted"/>
<accession>A0ABS6UIB1</accession>
<feature type="region of interest" description="Disordered" evidence="1">
    <location>
        <begin position="22"/>
        <end position="68"/>
    </location>
</feature>
<gene>
    <name evidence="2" type="ORF">I4I82_30570</name>
</gene>
<evidence type="ECO:0000313" key="2">
    <source>
        <dbReference type="EMBL" id="MBW0131991.1"/>
    </source>
</evidence>
<dbReference type="Proteomes" id="UP000694300">
    <property type="component" value="Unassembled WGS sequence"/>
</dbReference>
<feature type="compositionally biased region" description="Acidic residues" evidence="1">
    <location>
        <begin position="30"/>
        <end position="48"/>
    </location>
</feature>
<name>A0ABS6UIB1_9PSEU</name>
<evidence type="ECO:0000313" key="3">
    <source>
        <dbReference type="Proteomes" id="UP000694300"/>
    </source>
</evidence>
<sequence>MRTTAVRRSGVGEALELLLAASDAGSSDADSSDADSSDADSSDADSSDDGAPARTRRRCPPHLGAGRR</sequence>
<protein>
    <submittedName>
        <fullName evidence="2">Uncharacterized protein</fullName>
    </submittedName>
</protein>
<feature type="compositionally biased region" description="Basic residues" evidence="1">
    <location>
        <begin position="54"/>
        <end position="68"/>
    </location>
</feature>
<dbReference type="RefSeq" id="WP_218591987.1">
    <property type="nucleotide sequence ID" value="NZ_JADQDE010000131.1"/>
</dbReference>
<organism evidence="2 3">
    <name type="scientific">Pseudonocardia oceani</name>
    <dbReference type="NCBI Taxonomy" id="2792013"/>
    <lineage>
        <taxon>Bacteria</taxon>
        <taxon>Bacillati</taxon>
        <taxon>Actinomycetota</taxon>
        <taxon>Actinomycetes</taxon>
        <taxon>Pseudonocardiales</taxon>
        <taxon>Pseudonocardiaceae</taxon>
        <taxon>Pseudonocardia</taxon>
    </lineage>
</organism>